<reference evidence="1 2" key="1">
    <citation type="journal article" date="2016" name="Nat. Commun.">
        <title>Thousands of microbial genomes shed light on interconnected biogeochemical processes in an aquifer system.</title>
        <authorList>
            <person name="Anantharaman K."/>
            <person name="Brown C.T."/>
            <person name="Hug L.A."/>
            <person name="Sharon I."/>
            <person name="Castelle C.J."/>
            <person name="Probst A.J."/>
            <person name="Thomas B.C."/>
            <person name="Singh A."/>
            <person name="Wilkins M.J."/>
            <person name="Karaoz U."/>
            <person name="Brodie E.L."/>
            <person name="Williams K.H."/>
            <person name="Hubbard S.S."/>
            <person name="Banfield J.F."/>
        </authorList>
    </citation>
    <scope>NUCLEOTIDE SEQUENCE [LARGE SCALE GENOMIC DNA]</scope>
</reference>
<dbReference type="AlphaFoldDB" id="A0A1F7JL17"/>
<gene>
    <name evidence="1" type="ORF">A3J15_02610</name>
</gene>
<evidence type="ECO:0000313" key="1">
    <source>
        <dbReference type="EMBL" id="OGK56319.1"/>
    </source>
</evidence>
<proteinExistence type="predicted"/>
<accession>A0A1F7JL17</accession>
<dbReference type="Proteomes" id="UP000176376">
    <property type="component" value="Unassembled WGS sequence"/>
</dbReference>
<comment type="caution">
    <text evidence="1">The sequence shown here is derived from an EMBL/GenBank/DDBJ whole genome shotgun (WGS) entry which is preliminary data.</text>
</comment>
<protein>
    <submittedName>
        <fullName evidence="1">Uncharacterized protein</fullName>
    </submittedName>
</protein>
<name>A0A1F7JL17_9BACT</name>
<dbReference type="EMBL" id="MGAY01000041">
    <property type="protein sequence ID" value="OGK56319.1"/>
    <property type="molecule type" value="Genomic_DNA"/>
</dbReference>
<sequence length="70" mass="8190">MSIDKYHINEKDIDSVLNFLKLTDPENATPEMAIALLEYLQEQIHDLSHSNPELLAEMYEKFKKEKKPSN</sequence>
<organism evidence="1 2">
    <name type="scientific">Candidatus Roizmanbacteria bacterium RIFCSPLOWO2_02_FULL_38_10</name>
    <dbReference type="NCBI Taxonomy" id="1802074"/>
    <lineage>
        <taxon>Bacteria</taxon>
        <taxon>Candidatus Roizmaniibacteriota</taxon>
    </lineage>
</organism>
<evidence type="ECO:0000313" key="2">
    <source>
        <dbReference type="Proteomes" id="UP000176376"/>
    </source>
</evidence>